<comment type="subcellular location">
    <subcellularLocation>
        <location evidence="1">Membrane</location>
        <topology evidence="1">Multi-pass membrane protein</topology>
    </subcellularLocation>
</comment>
<comment type="similarity">
    <text evidence="2">Belongs to the oligopeptide OPT transporter family.</text>
</comment>
<dbReference type="InterPro" id="IPR004813">
    <property type="entry name" value="OPT"/>
</dbReference>
<dbReference type="GO" id="GO:0035673">
    <property type="term" value="F:oligopeptide transmembrane transporter activity"/>
    <property type="evidence" value="ECO:0007669"/>
    <property type="project" value="InterPro"/>
</dbReference>
<evidence type="ECO:0000256" key="3">
    <source>
        <dbReference type="ARBA" id="ARBA00022448"/>
    </source>
</evidence>
<feature type="transmembrane region" description="Helical" evidence="7">
    <location>
        <begin position="390"/>
        <end position="417"/>
    </location>
</feature>
<feature type="transmembrane region" description="Helical" evidence="7">
    <location>
        <begin position="142"/>
        <end position="159"/>
    </location>
</feature>
<keyword evidence="9" id="KW-1185">Reference proteome</keyword>
<dbReference type="EMBL" id="LXFE01001003">
    <property type="protein sequence ID" value="OLL24058.1"/>
    <property type="molecule type" value="Genomic_DNA"/>
</dbReference>
<comment type="caution">
    <text evidence="8">The sequence shown here is derived from an EMBL/GenBank/DDBJ whole genome shotgun (WGS) entry which is preliminary data.</text>
</comment>
<dbReference type="Proteomes" id="UP000186594">
    <property type="component" value="Unassembled WGS sequence"/>
</dbReference>
<feature type="transmembrane region" description="Helical" evidence="7">
    <location>
        <begin position="463"/>
        <end position="484"/>
    </location>
</feature>
<dbReference type="OrthoDB" id="627262at2759"/>
<accession>A0A1U7LN56</accession>
<dbReference type="PANTHER" id="PTHR31645">
    <property type="entry name" value="OLIGOPEPTIDE TRANSPORTER YGL114W-RELATED"/>
    <property type="match status" value="1"/>
</dbReference>
<dbReference type="AlphaFoldDB" id="A0A1U7LN56"/>
<keyword evidence="4 7" id="KW-0812">Transmembrane</keyword>
<evidence type="ECO:0000256" key="6">
    <source>
        <dbReference type="ARBA" id="ARBA00023136"/>
    </source>
</evidence>
<evidence type="ECO:0000256" key="2">
    <source>
        <dbReference type="ARBA" id="ARBA00008807"/>
    </source>
</evidence>
<dbReference type="Pfam" id="PF03169">
    <property type="entry name" value="OPT"/>
    <property type="match status" value="1"/>
</dbReference>
<feature type="transmembrane region" description="Helical" evidence="7">
    <location>
        <begin position="591"/>
        <end position="618"/>
    </location>
</feature>
<evidence type="ECO:0000256" key="4">
    <source>
        <dbReference type="ARBA" id="ARBA00022692"/>
    </source>
</evidence>
<evidence type="ECO:0000256" key="1">
    <source>
        <dbReference type="ARBA" id="ARBA00004141"/>
    </source>
</evidence>
<feature type="transmembrane region" description="Helical" evidence="7">
    <location>
        <begin position="559"/>
        <end position="579"/>
    </location>
</feature>
<reference evidence="8 9" key="1">
    <citation type="submission" date="2016-04" db="EMBL/GenBank/DDBJ databases">
        <title>Evolutionary innovation and constraint leading to complex multicellularity in the Ascomycota.</title>
        <authorList>
            <person name="Cisse O."/>
            <person name="Nguyen A."/>
            <person name="Hewitt D.A."/>
            <person name="Jedd G."/>
            <person name="Stajich J.E."/>
        </authorList>
    </citation>
    <scope>NUCLEOTIDE SEQUENCE [LARGE SCALE GENOMIC DNA]</scope>
    <source>
        <strain evidence="8 9">DAH-3</strain>
    </source>
</reference>
<sequence>MNSESPLLLSQRNPLIQLLTPQFTLRAVVAGLGVGILSLTANTYFGLQTGMMGINDEVINCHPLCSSVSLPSGLISFSIFKAFEKKLDTPYSKLENVLSQTIAVAVGTMPLAAGLVGIIPAFEKFLLPEEGGPWIFSTWELIVWSFGVAFFGVFFAIHLRHQVIVKEKLRFPSGKATAMMIQVLHQGPEVNLPSATLGHEDKLWRQKVNCLIYSFVASAAYISFSYFFPIIRNLPIFGSYLAQQWLFDFQPSPAYIGQGIIMHLPTTLSMLFGCFIGWGILSPLAKSQGWAPGPVDDWQSGSKGWILWASLSIMSADSIVSLAVLLVQNLRSKYPGNQYKEIGEEIEQFDDNPQTHDDTIGVSFTVVGILASSVICVIATKFVFGDVVPVYTIIFAIVIAAFLSMLAVRALVFMFVVPRSNPNAVIINLVAGAIAEAGAQQSGDLMQDLKTGYLLSASLTAQFHGQLIGSLFGVILAPLIYRLYTRIYTIPSSLFQIPTAHVWIDCSRLVTGQGLPPYVQPTCLVLAIIFGGISCLKAMSKHPWVPYLPSGLATAIGMYNVPSFTFARLIGGMLSWYWLRRCRKRNKDADEILMIIVASGLVLGEGVFSIINLLLAAFGVPHL</sequence>
<evidence type="ECO:0000313" key="8">
    <source>
        <dbReference type="EMBL" id="OLL24058.1"/>
    </source>
</evidence>
<protein>
    <submittedName>
        <fullName evidence="8">Putative oligopeptide transporter</fullName>
    </submittedName>
</protein>
<evidence type="ECO:0000256" key="5">
    <source>
        <dbReference type="ARBA" id="ARBA00022989"/>
    </source>
</evidence>
<keyword evidence="5 7" id="KW-1133">Transmembrane helix</keyword>
<proteinExistence type="inferred from homology"/>
<feature type="transmembrane region" description="Helical" evidence="7">
    <location>
        <begin position="23"/>
        <end position="45"/>
    </location>
</feature>
<dbReference type="InterPro" id="IPR045035">
    <property type="entry name" value="YSL-like"/>
</dbReference>
<dbReference type="STRING" id="1198029.A0A1U7LN56"/>
<keyword evidence="3" id="KW-0813">Transport</keyword>
<feature type="transmembrane region" description="Helical" evidence="7">
    <location>
        <begin position="518"/>
        <end position="539"/>
    </location>
</feature>
<organism evidence="8 9">
    <name type="scientific">Neolecta irregularis (strain DAH-3)</name>
    <dbReference type="NCBI Taxonomy" id="1198029"/>
    <lineage>
        <taxon>Eukaryota</taxon>
        <taxon>Fungi</taxon>
        <taxon>Dikarya</taxon>
        <taxon>Ascomycota</taxon>
        <taxon>Taphrinomycotina</taxon>
        <taxon>Neolectales</taxon>
        <taxon>Neolectaceae</taxon>
        <taxon>Neolecta</taxon>
    </lineage>
</organism>
<name>A0A1U7LN56_NEOID</name>
<gene>
    <name evidence="8" type="ORF">NEOLI_002088</name>
</gene>
<feature type="transmembrane region" description="Helical" evidence="7">
    <location>
        <begin position="362"/>
        <end position="384"/>
    </location>
</feature>
<feature type="transmembrane region" description="Helical" evidence="7">
    <location>
        <begin position="305"/>
        <end position="327"/>
    </location>
</feature>
<keyword evidence="6 7" id="KW-0472">Membrane</keyword>
<feature type="transmembrane region" description="Helical" evidence="7">
    <location>
        <begin position="268"/>
        <end position="285"/>
    </location>
</feature>
<evidence type="ECO:0000313" key="9">
    <source>
        <dbReference type="Proteomes" id="UP000186594"/>
    </source>
</evidence>
<feature type="transmembrane region" description="Helical" evidence="7">
    <location>
        <begin position="102"/>
        <end position="122"/>
    </location>
</feature>
<dbReference type="PANTHER" id="PTHR31645:SF0">
    <property type="entry name" value="OLIGOPEPTIDE TRANSPORTER YGL114W-RELATED"/>
    <property type="match status" value="1"/>
</dbReference>
<dbReference type="GO" id="GO:0000329">
    <property type="term" value="C:fungal-type vacuole membrane"/>
    <property type="evidence" value="ECO:0007669"/>
    <property type="project" value="TreeGrafter"/>
</dbReference>
<dbReference type="NCBIfam" id="TIGR00728">
    <property type="entry name" value="OPT_sfam"/>
    <property type="match status" value="1"/>
</dbReference>
<evidence type="ECO:0000256" key="7">
    <source>
        <dbReference type="SAM" id="Phobius"/>
    </source>
</evidence>
<feature type="transmembrane region" description="Helical" evidence="7">
    <location>
        <begin position="210"/>
        <end position="231"/>
    </location>
</feature>
<dbReference type="OMA" id="EDRKGHW"/>